<dbReference type="EMBL" id="ML979006">
    <property type="protein sequence ID" value="KAF1923344.1"/>
    <property type="molecule type" value="Genomic_DNA"/>
</dbReference>
<evidence type="ECO:0000313" key="3">
    <source>
        <dbReference type="Proteomes" id="UP000800082"/>
    </source>
</evidence>
<sequence length="390" mass="43470">MASHNHKRAGVLVARSKRTGERYPVRTSHLAGAYNSPAIQGWHADRLHYLGNSKWDVCRCNRSSHSSHRQVHNEEIEGLCHHFFLMHTTETICSREQWRAVETETVKVPKRSSTQKMDNYQSVNRWTYSKKEPFEYDSSSVGELLAVRDRRSLGSGIIRSNTTQSARSSRSRPLSLDLNGKRRLSHGTDGEADIPENVWRLSRPSVYIGIHNTESILSTPLGSSVKPAAQGTYFKPSTQNPWYSTHELSARTGEVRSRVDSWYGLAHSPGAFALDSASGGSDQQTACYPRHKTGYFNTACGIKGPQMSSSERPRRSTGGSVAANTDSDHVVELPSSKTAVELDTIITHSSSHNSLRLRELEDRRVENVSELAGPKPTVPSMTCKRRTSPR</sequence>
<proteinExistence type="predicted"/>
<evidence type="ECO:0000256" key="1">
    <source>
        <dbReference type="SAM" id="MobiDB-lite"/>
    </source>
</evidence>
<name>A0A6A5R8P8_9PLEO</name>
<dbReference type="Proteomes" id="UP000800082">
    <property type="component" value="Unassembled WGS sequence"/>
</dbReference>
<accession>A0A6A5R8P8</accession>
<reference evidence="2" key="1">
    <citation type="journal article" date="2020" name="Stud. Mycol.">
        <title>101 Dothideomycetes genomes: a test case for predicting lifestyles and emergence of pathogens.</title>
        <authorList>
            <person name="Haridas S."/>
            <person name="Albert R."/>
            <person name="Binder M."/>
            <person name="Bloem J."/>
            <person name="Labutti K."/>
            <person name="Salamov A."/>
            <person name="Andreopoulos B."/>
            <person name="Baker S."/>
            <person name="Barry K."/>
            <person name="Bills G."/>
            <person name="Bluhm B."/>
            <person name="Cannon C."/>
            <person name="Castanera R."/>
            <person name="Culley D."/>
            <person name="Daum C."/>
            <person name="Ezra D."/>
            <person name="Gonzalez J."/>
            <person name="Henrissat B."/>
            <person name="Kuo A."/>
            <person name="Liang C."/>
            <person name="Lipzen A."/>
            <person name="Lutzoni F."/>
            <person name="Magnuson J."/>
            <person name="Mondo S."/>
            <person name="Nolan M."/>
            <person name="Ohm R."/>
            <person name="Pangilinan J."/>
            <person name="Park H.-J."/>
            <person name="Ramirez L."/>
            <person name="Alfaro M."/>
            <person name="Sun H."/>
            <person name="Tritt A."/>
            <person name="Yoshinaga Y."/>
            <person name="Zwiers L.-H."/>
            <person name="Turgeon B."/>
            <person name="Goodwin S."/>
            <person name="Spatafora J."/>
            <person name="Crous P."/>
            <person name="Grigoriev I."/>
        </authorList>
    </citation>
    <scope>NUCLEOTIDE SEQUENCE</scope>
    <source>
        <strain evidence="2">CBS 183.55</strain>
    </source>
</reference>
<dbReference type="RefSeq" id="XP_033443597.1">
    <property type="nucleotide sequence ID" value="XM_033590318.1"/>
</dbReference>
<organism evidence="2 3">
    <name type="scientific">Didymella exigua CBS 183.55</name>
    <dbReference type="NCBI Taxonomy" id="1150837"/>
    <lineage>
        <taxon>Eukaryota</taxon>
        <taxon>Fungi</taxon>
        <taxon>Dikarya</taxon>
        <taxon>Ascomycota</taxon>
        <taxon>Pezizomycotina</taxon>
        <taxon>Dothideomycetes</taxon>
        <taxon>Pleosporomycetidae</taxon>
        <taxon>Pleosporales</taxon>
        <taxon>Pleosporineae</taxon>
        <taxon>Didymellaceae</taxon>
        <taxon>Didymella</taxon>
    </lineage>
</organism>
<dbReference type="OrthoDB" id="3799559at2759"/>
<dbReference type="GeneID" id="54347982"/>
<keyword evidence="3" id="KW-1185">Reference proteome</keyword>
<feature type="region of interest" description="Disordered" evidence="1">
    <location>
        <begin position="156"/>
        <end position="189"/>
    </location>
</feature>
<feature type="compositionally biased region" description="Low complexity" evidence="1">
    <location>
        <begin position="165"/>
        <end position="178"/>
    </location>
</feature>
<feature type="region of interest" description="Disordered" evidence="1">
    <location>
        <begin position="367"/>
        <end position="390"/>
    </location>
</feature>
<protein>
    <submittedName>
        <fullName evidence="2">Uncharacterized protein</fullName>
    </submittedName>
</protein>
<dbReference type="AlphaFoldDB" id="A0A6A5R8P8"/>
<feature type="region of interest" description="Disordered" evidence="1">
    <location>
        <begin position="301"/>
        <end position="331"/>
    </location>
</feature>
<evidence type="ECO:0000313" key="2">
    <source>
        <dbReference type="EMBL" id="KAF1923344.1"/>
    </source>
</evidence>
<gene>
    <name evidence="2" type="ORF">M421DRAFT_406807</name>
</gene>